<dbReference type="GO" id="GO:0003677">
    <property type="term" value="F:DNA binding"/>
    <property type="evidence" value="ECO:0007669"/>
    <property type="project" value="UniProtKB-KW"/>
</dbReference>
<dbReference type="RefSeq" id="WP_132320440.1">
    <property type="nucleotide sequence ID" value="NZ_FWZT01000012.1"/>
</dbReference>
<dbReference type="SUPFAM" id="SSF47240">
    <property type="entry name" value="Ferritin-like"/>
    <property type="match status" value="1"/>
</dbReference>
<evidence type="ECO:0000256" key="1">
    <source>
        <dbReference type="ARBA" id="ARBA00009497"/>
    </source>
</evidence>
<keyword evidence="5" id="KW-1185">Reference proteome</keyword>
<name>A0A1Y6C2K9_9BACT</name>
<proteinExistence type="inferred from homology"/>
<dbReference type="Gene3D" id="1.20.1260.10">
    <property type="match status" value="1"/>
</dbReference>
<dbReference type="InterPro" id="IPR012347">
    <property type="entry name" value="Ferritin-like"/>
</dbReference>
<dbReference type="STRING" id="1513793.SAMN06296036_11283"/>
<evidence type="ECO:0000256" key="2">
    <source>
        <dbReference type="RuleBase" id="RU003875"/>
    </source>
</evidence>
<organism evidence="4 5">
    <name type="scientific">Pseudobacteriovorax antillogorgiicola</name>
    <dbReference type="NCBI Taxonomy" id="1513793"/>
    <lineage>
        <taxon>Bacteria</taxon>
        <taxon>Pseudomonadati</taxon>
        <taxon>Bdellovibrionota</taxon>
        <taxon>Oligoflexia</taxon>
        <taxon>Oligoflexales</taxon>
        <taxon>Pseudobacteriovoracaceae</taxon>
        <taxon>Pseudobacteriovorax</taxon>
    </lineage>
</organism>
<dbReference type="PANTHER" id="PTHR42932">
    <property type="entry name" value="GENERAL STRESS PROTEIN 20U"/>
    <property type="match status" value="1"/>
</dbReference>
<dbReference type="InterPro" id="IPR009078">
    <property type="entry name" value="Ferritin-like_SF"/>
</dbReference>
<dbReference type="Proteomes" id="UP000192907">
    <property type="component" value="Unassembled WGS sequence"/>
</dbReference>
<dbReference type="InterPro" id="IPR002177">
    <property type="entry name" value="DPS_DNA-bd"/>
</dbReference>
<protein>
    <submittedName>
        <fullName evidence="4">Starvation-inducible DNA-binding protein</fullName>
    </submittedName>
</protein>
<reference evidence="5" key="1">
    <citation type="submission" date="2017-04" db="EMBL/GenBank/DDBJ databases">
        <authorList>
            <person name="Varghese N."/>
            <person name="Submissions S."/>
        </authorList>
    </citation>
    <scope>NUCLEOTIDE SEQUENCE [LARGE SCALE GENOMIC DNA]</scope>
    <source>
        <strain evidence="5">RKEM611</strain>
    </source>
</reference>
<dbReference type="OrthoDB" id="5293383at2"/>
<evidence type="ECO:0000313" key="4">
    <source>
        <dbReference type="EMBL" id="SMF40515.1"/>
    </source>
</evidence>
<evidence type="ECO:0000259" key="3">
    <source>
        <dbReference type="Pfam" id="PF00210"/>
    </source>
</evidence>
<feature type="domain" description="Ferritin/DPS" evidence="3">
    <location>
        <begin position="27"/>
        <end position="164"/>
    </location>
</feature>
<dbReference type="AlphaFoldDB" id="A0A1Y6C2K9"/>
<dbReference type="PIRSF" id="PIRSF005900">
    <property type="entry name" value="Dps"/>
    <property type="match status" value="1"/>
</dbReference>
<gene>
    <name evidence="4" type="ORF">SAMN06296036_11283</name>
</gene>
<keyword evidence="4" id="KW-0238">DNA-binding</keyword>
<comment type="similarity">
    <text evidence="1 2">Belongs to the Dps family.</text>
</comment>
<accession>A0A1Y6C2K9</accession>
<dbReference type="EMBL" id="FWZT01000012">
    <property type="protein sequence ID" value="SMF40515.1"/>
    <property type="molecule type" value="Genomic_DNA"/>
</dbReference>
<dbReference type="PANTHER" id="PTHR42932:SF3">
    <property type="entry name" value="DNA PROTECTION DURING STARVATION PROTEIN"/>
    <property type="match status" value="1"/>
</dbReference>
<dbReference type="InterPro" id="IPR008331">
    <property type="entry name" value="Ferritin_DPS_dom"/>
</dbReference>
<sequence length="166" mass="18774">MTMALNHFQPKPSDKIGQDSKRLATAKVLNQVLADSFAIYTKTLNYHWNVEGGKFIGIHELTDKQYHNLFEAIDEIGERIRALGFYTPGSMKAFLDLTTIVEADAGETNAQTMLEDLERDHMHIVSKLREGVAIAEQNNDSTTADMLSERSEFHEEAAWMLRSLSK</sequence>
<dbReference type="PRINTS" id="PR01346">
    <property type="entry name" value="HELNAPAPROT"/>
</dbReference>
<dbReference type="GO" id="GO:0008199">
    <property type="term" value="F:ferric iron binding"/>
    <property type="evidence" value="ECO:0007669"/>
    <property type="project" value="InterPro"/>
</dbReference>
<dbReference type="CDD" id="cd01043">
    <property type="entry name" value="DPS"/>
    <property type="match status" value="1"/>
</dbReference>
<dbReference type="Pfam" id="PF00210">
    <property type="entry name" value="Ferritin"/>
    <property type="match status" value="1"/>
</dbReference>
<evidence type="ECO:0000313" key="5">
    <source>
        <dbReference type="Proteomes" id="UP000192907"/>
    </source>
</evidence>